<dbReference type="NCBIfam" id="NF001696">
    <property type="entry name" value="PRK00451.1"/>
    <property type="match status" value="1"/>
</dbReference>
<gene>
    <name evidence="3" type="ORF">D6D85_03050</name>
</gene>
<evidence type="ECO:0000256" key="1">
    <source>
        <dbReference type="ARBA" id="ARBA00023002"/>
    </source>
</evidence>
<dbReference type="RefSeq" id="WP_125670584.1">
    <property type="nucleotide sequence ID" value="NZ_RCOS01000045.1"/>
</dbReference>
<dbReference type="AlphaFoldDB" id="A0A3R9QI43"/>
<keyword evidence="1 3" id="KW-0560">Oxidoreductase</keyword>
<dbReference type="InterPro" id="IPR015424">
    <property type="entry name" value="PyrdxlP-dep_Trfase"/>
</dbReference>
<name>A0A3R9QI43_9CREN</name>
<comment type="caution">
    <text evidence="3">The sequence shown here is derived from an EMBL/GenBank/DDBJ whole genome shotgun (WGS) entry which is preliminary data.</text>
</comment>
<dbReference type="GO" id="GO:0009116">
    <property type="term" value="P:nucleoside metabolic process"/>
    <property type="evidence" value="ECO:0007669"/>
    <property type="project" value="InterPro"/>
</dbReference>
<dbReference type="EMBL" id="RCOS01000045">
    <property type="protein sequence ID" value="RSN77124.1"/>
    <property type="molecule type" value="Genomic_DNA"/>
</dbReference>
<feature type="domain" description="Glycine cleavage system P-protein N-terminal" evidence="2">
    <location>
        <begin position="2"/>
        <end position="390"/>
    </location>
</feature>
<dbReference type="InterPro" id="IPR023010">
    <property type="entry name" value="GcvPA"/>
</dbReference>
<dbReference type="InterPro" id="IPR015421">
    <property type="entry name" value="PyrdxlP-dep_Trfase_major"/>
</dbReference>
<dbReference type="Proteomes" id="UP000277582">
    <property type="component" value="Unassembled WGS sequence"/>
</dbReference>
<protein>
    <submittedName>
        <fullName evidence="3">Aminomethyl-transferring glycine dehydrogenase subunit GcvPA</fullName>
        <ecNumber evidence="3">1.4.4.2</ecNumber>
    </submittedName>
</protein>
<dbReference type="GO" id="GO:0004375">
    <property type="term" value="F:glycine dehydrogenase (decarboxylating) activity"/>
    <property type="evidence" value="ECO:0007669"/>
    <property type="project" value="UniProtKB-EC"/>
</dbReference>
<keyword evidence="4" id="KW-1185">Reference proteome</keyword>
<evidence type="ECO:0000259" key="2">
    <source>
        <dbReference type="Pfam" id="PF02347"/>
    </source>
</evidence>
<accession>A0A3R9QI43</accession>
<dbReference type="PANTHER" id="PTHR42806">
    <property type="entry name" value="GLYCINE CLEAVAGE SYSTEM P-PROTEIN"/>
    <property type="match status" value="1"/>
</dbReference>
<dbReference type="Gene3D" id="3.40.640.10">
    <property type="entry name" value="Type I PLP-dependent aspartate aminotransferase-like (Major domain)"/>
    <property type="match status" value="1"/>
</dbReference>
<sequence length="396" mass="43998">EREFDKIASKNTIGICFAGGGCWFHYVPAIVDEIAGKQELYTSYTPYQAEVSQGALQAIFEYQSLMAELLNVDVVTASHYDWSTALAEAALMSARVTHRKKVMIPENIHPEREEVLKTYSAGAGLKVEKYLMDRETGEVDISSLKPDESTAMVYFESPNFFGIVERKAREIAEITHEKGALVVAGVDPLSLGIFRPPDADIVVGEGQHLGSYPSFGGPSLGIIGVKMDARLIRQLPGRIIGMTESFDGVRGYCMALQTREQHIRHEAATSNITTNESLMAVRAAVYLSLLGKSGIRSLCEKILANTNYMAERIEEIGLRPMFNGVRFREIPVDGNVDWVEVNRRLLKRGIIGGSPLRKLFPGRFDHLGNIALFSTTELHKKEDIDFLIESLKEVIK</sequence>
<dbReference type="EC" id="1.4.4.2" evidence="3"/>
<dbReference type="OrthoDB" id="17655at2157"/>
<dbReference type="InterPro" id="IPR015422">
    <property type="entry name" value="PyrdxlP-dep_Trfase_small"/>
</dbReference>
<proteinExistence type="predicted"/>
<feature type="non-terminal residue" evidence="3">
    <location>
        <position position="1"/>
    </location>
</feature>
<dbReference type="SUPFAM" id="SSF53383">
    <property type="entry name" value="PLP-dependent transferases"/>
    <property type="match status" value="1"/>
</dbReference>
<dbReference type="InterPro" id="IPR049315">
    <property type="entry name" value="GDC-P_N"/>
</dbReference>
<dbReference type="Gene3D" id="3.90.1150.10">
    <property type="entry name" value="Aspartate Aminotransferase, domain 1"/>
    <property type="match status" value="1"/>
</dbReference>
<reference evidence="3 4" key="1">
    <citation type="submission" date="2018-10" db="EMBL/GenBank/DDBJ databases">
        <title>Co-occurring genomic capacity for anaerobic methane metabolism and dissimilatory sulfite reduction discovered in the Korarchaeota.</title>
        <authorList>
            <person name="Mckay L.J."/>
            <person name="Dlakic M."/>
            <person name="Fields M.W."/>
            <person name="Delmont T.O."/>
            <person name="Eren A.M."/>
            <person name="Jay Z.J."/>
            <person name="Klingelsmith K.B."/>
            <person name="Rusch D.B."/>
            <person name="Inskeep W.P."/>
        </authorList>
    </citation>
    <scope>NUCLEOTIDE SEQUENCE [LARGE SCALE GENOMIC DNA]</scope>
    <source>
        <strain evidence="3 4">MDKW</strain>
    </source>
</reference>
<evidence type="ECO:0000313" key="3">
    <source>
        <dbReference type="EMBL" id="RSN77124.1"/>
    </source>
</evidence>
<dbReference type="Pfam" id="PF02347">
    <property type="entry name" value="GDC-P"/>
    <property type="match status" value="1"/>
</dbReference>
<organism evidence="3 4">
    <name type="scientific">Candidatus Methanodesulfokora washburnensis</name>
    <dbReference type="NCBI Taxonomy" id="2478471"/>
    <lineage>
        <taxon>Archaea</taxon>
        <taxon>Thermoproteota</taxon>
        <taxon>Candidatus Korarchaeia</taxon>
        <taxon>Candidatus Korarchaeia incertae sedis</taxon>
        <taxon>Candidatus Methanodesulfokora</taxon>
    </lineage>
</organism>
<evidence type="ECO:0000313" key="4">
    <source>
        <dbReference type="Proteomes" id="UP000277582"/>
    </source>
</evidence>
<dbReference type="PANTHER" id="PTHR42806:SF1">
    <property type="entry name" value="GLYCINE DEHYDROGENASE (DECARBOXYLATING)"/>
    <property type="match status" value="1"/>
</dbReference>